<feature type="transmembrane region" description="Helical" evidence="6">
    <location>
        <begin position="440"/>
        <end position="460"/>
    </location>
</feature>
<feature type="transmembrane region" description="Helical" evidence="6">
    <location>
        <begin position="357"/>
        <end position="376"/>
    </location>
</feature>
<dbReference type="EMBL" id="CP017766">
    <property type="protein sequence ID" value="AUB56464.1"/>
    <property type="molecule type" value="Genomic_DNA"/>
</dbReference>
<dbReference type="PANTHER" id="PTHR30250:SF11">
    <property type="entry name" value="O-ANTIGEN TRANSPORTER-RELATED"/>
    <property type="match status" value="1"/>
</dbReference>
<feature type="transmembrane region" description="Helical" evidence="6">
    <location>
        <begin position="40"/>
        <end position="60"/>
    </location>
</feature>
<protein>
    <submittedName>
        <fullName evidence="7">Polysaccharide biosynthesis protein</fullName>
    </submittedName>
</protein>
<dbReference type="PANTHER" id="PTHR30250">
    <property type="entry name" value="PST FAMILY PREDICTED COLANIC ACID TRANSPORTER"/>
    <property type="match status" value="1"/>
</dbReference>
<dbReference type="GO" id="GO:0005886">
    <property type="term" value="C:plasma membrane"/>
    <property type="evidence" value="ECO:0007669"/>
    <property type="project" value="UniProtKB-SubCell"/>
</dbReference>
<feature type="transmembrane region" description="Helical" evidence="6">
    <location>
        <begin position="251"/>
        <end position="273"/>
    </location>
</feature>
<name>A0A2H4VEF0_9EURY</name>
<feature type="transmembrane region" description="Helical" evidence="6">
    <location>
        <begin position="294"/>
        <end position="318"/>
    </location>
</feature>
<evidence type="ECO:0000256" key="2">
    <source>
        <dbReference type="ARBA" id="ARBA00022475"/>
    </source>
</evidence>
<feature type="transmembrane region" description="Helical" evidence="6">
    <location>
        <begin position="12"/>
        <end position="34"/>
    </location>
</feature>
<feature type="transmembrane region" description="Helical" evidence="6">
    <location>
        <begin position="416"/>
        <end position="434"/>
    </location>
</feature>
<feature type="transmembrane region" description="Helical" evidence="6">
    <location>
        <begin position="214"/>
        <end position="231"/>
    </location>
</feature>
<feature type="transmembrane region" description="Helical" evidence="6">
    <location>
        <begin position="114"/>
        <end position="135"/>
    </location>
</feature>
<dbReference type="InterPro" id="IPR002797">
    <property type="entry name" value="Polysacc_synth"/>
</dbReference>
<keyword evidence="4 6" id="KW-1133">Transmembrane helix</keyword>
<evidence type="ECO:0000313" key="8">
    <source>
        <dbReference type="Proteomes" id="UP000232806"/>
    </source>
</evidence>
<accession>A0A2H4VEF0</accession>
<evidence type="ECO:0000256" key="6">
    <source>
        <dbReference type="SAM" id="Phobius"/>
    </source>
</evidence>
<feature type="transmembrane region" description="Helical" evidence="6">
    <location>
        <begin position="174"/>
        <end position="193"/>
    </location>
</feature>
<dbReference type="GeneID" id="35124429"/>
<dbReference type="AlphaFoldDB" id="A0A2H4VEF0"/>
<evidence type="ECO:0000313" key="7">
    <source>
        <dbReference type="EMBL" id="AUB56464.1"/>
    </source>
</evidence>
<dbReference type="RefSeq" id="WP_100906443.1">
    <property type="nucleotide sequence ID" value="NZ_CP017766.1"/>
</dbReference>
<keyword evidence="3 6" id="KW-0812">Transmembrane</keyword>
<feature type="transmembrane region" description="Helical" evidence="6">
    <location>
        <begin position="147"/>
        <end position="168"/>
    </location>
</feature>
<keyword evidence="2" id="KW-1003">Cell membrane</keyword>
<keyword evidence="5 6" id="KW-0472">Membrane</keyword>
<feature type="transmembrane region" description="Helical" evidence="6">
    <location>
        <begin position="324"/>
        <end position="345"/>
    </location>
</feature>
<dbReference type="OrthoDB" id="19148at2157"/>
<organism evidence="7 8">
    <name type="scientific">Methanobacterium subterraneum</name>
    <dbReference type="NCBI Taxonomy" id="59277"/>
    <lineage>
        <taxon>Archaea</taxon>
        <taxon>Methanobacteriati</taxon>
        <taxon>Methanobacteriota</taxon>
        <taxon>Methanomada group</taxon>
        <taxon>Methanobacteria</taxon>
        <taxon>Methanobacteriales</taxon>
        <taxon>Methanobacteriaceae</taxon>
        <taxon>Methanobacterium</taxon>
    </lineage>
</organism>
<gene>
    <name evidence="7" type="ORF">BK007_10870</name>
</gene>
<proteinExistence type="predicted"/>
<feature type="transmembrane region" description="Helical" evidence="6">
    <location>
        <begin position="80"/>
        <end position="102"/>
    </location>
</feature>
<evidence type="ECO:0000256" key="5">
    <source>
        <dbReference type="ARBA" id="ARBA00023136"/>
    </source>
</evidence>
<evidence type="ECO:0000256" key="1">
    <source>
        <dbReference type="ARBA" id="ARBA00004651"/>
    </source>
</evidence>
<dbReference type="Proteomes" id="UP000232806">
    <property type="component" value="Chromosome"/>
</dbReference>
<dbReference type="CDD" id="cd13128">
    <property type="entry name" value="MATE_Wzx_like"/>
    <property type="match status" value="1"/>
</dbReference>
<dbReference type="InterPro" id="IPR050833">
    <property type="entry name" value="Poly_Biosynth_Transport"/>
</dbReference>
<sequence>MSAARRVAKNTTVLILSNILSYAITFITTVYIARYLGVEGWGIISIALSITGIFGVLTDLGLSSLTVREVARNKSFVDKYLANTIILKIFLGFITFGVIALVSHLAGYSLEVRTVTYIITASVILGAFTNVFYSIFQAYEKMEYQSLATIISNVIMLILTLTVIYLGLGVVGYATVYVIVGIAGFIYIFLIYIKKYSLPKFGIDVDFWKEILKESLPFAISGVFVTIYFWIDSFMLSVMVGNDAVGIYNAAYRLIFVLLFIPTLFVTALFPVMSCHFESAKELLKLEYEKSFKYLFIVAIFIFVYGLAFANEIILIIFGQKFYLAITALQTLIWVVPIIFLTSLFGNIMNAINKQRLVTIVAASNAVFNVVLNLILIPKYSFIGASIATVLTELLGFILMFYYISKYHFRVSIKNSIILPVVNGALVLGLIYYFKTFNWIIAGFIGVLFYLVLLYAMKIIDKDDIKLLKEILPIGDKND</sequence>
<reference evidence="7 8" key="1">
    <citation type="submission" date="2016-10" db="EMBL/GenBank/DDBJ databases">
        <title>Comparative genomics between deep and shallow subseafloor isolates.</title>
        <authorList>
            <person name="Ishii S."/>
            <person name="Miller J.R."/>
            <person name="Sutton G."/>
            <person name="Suzuki S."/>
            <person name="Methe B."/>
            <person name="Inagaki F."/>
            <person name="Imachi H."/>
        </authorList>
    </citation>
    <scope>NUCLEOTIDE SEQUENCE [LARGE SCALE GENOMIC DNA]</scope>
    <source>
        <strain evidence="7 8">MO-MB1</strain>
    </source>
</reference>
<evidence type="ECO:0000256" key="3">
    <source>
        <dbReference type="ARBA" id="ARBA00022692"/>
    </source>
</evidence>
<comment type="subcellular location">
    <subcellularLocation>
        <location evidence="1">Cell membrane</location>
        <topology evidence="1">Multi-pass membrane protein</topology>
    </subcellularLocation>
</comment>
<dbReference type="Pfam" id="PF01943">
    <property type="entry name" value="Polysacc_synt"/>
    <property type="match status" value="1"/>
</dbReference>
<evidence type="ECO:0000256" key="4">
    <source>
        <dbReference type="ARBA" id="ARBA00022989"/>
    </source>
</evidence>
<feature type="transmembrane region" description="Helical" evidence="6">
    <location>
        <begin position="382"/>
        <end position="404"/>
    </location>
</feature>